<evidence type="ECO:0000313" key="2">
    <source>
        <dbReference type="Proteomes" id="UP000014480"/>
    </source>
</evidence>
<name>A0A484G7Q2_COLOR</name>
<reference evidence="2" key="2">
    <citation type="journal article" date="2019" name="Mol. Plant Microbe Interact.">
        <title>Genome sequence resources for four phytopathogenic fungi from the Colletotrichum orbiculare species complex.</title>
        <authorList>
            <person name="Gan P."/>
            <person name="Tsushima A."/>
            <person name="Narusaka M."/>
            <person name="Narusaka Y."/>
            <person name="Takano Y."/>
            <person name="Kubo Y."/>
            <person name="Shirasu K."/>
        </authorList>
    </citation>
    <scope>GENOME REANNOTATION</scope>
    <source>
        <strain evidence="2">104-T / ATCC 96160 / CBS 514.97 / LARS 414 / MAFF 240422</strain>
    </source>
</reference>
<evidence type="ECO:0000313" key="1">
    <source>
        <dbReference type="EMBL" id="TDZ25924.1"/>
    </source>
</evidence>
<dbReference type="Proteomes" id="UP000014480">
    <property type="component" value="Unassembled WGS sequence"/>
</dbReference>
<keyword evidence="2" id="KW-1185">Reference proteome</keyword>
<protein>
    <submittedName>
        <fullName evidence="1">Uncharacterized protein</fullName>
    </submittedName>
</protein>
<dbReference type="AlphaFoldDB" id="A0A484G7Q2"/>
<proteinExistence type="predicted"/>
<sequence length="84" mass="9371">MKKDGGPGDPCLHIQLNGFKWGTRQLAYCAQKQHRVGTGTHAKFADAQGMELLVFSCPRSDANERHEAIRTTTVLFLWASILSR</sequence>
<organism evidence="1 2">
    <name type="scientific">Colletotrichum orbiculare (strain 104-T / ATCC 96160 / CBS 514.97 / LARS 414 / MAFF 240422)</name>
    <name type="common">Cucumber anthracnose fungus</name>
    <name type="synonym">Colletotrichum lagenarium</name>
    <dbReference type="NCBI Taxonomy" id="1213857"/>
    <lineage>
        <taxon>Eukaryota</taxon>
        <taxon>Fungi</taxon>
        <taxon>Dikarya</taxon>
        <taxon>Ascomycota</taxon>
        <taxon>Pezizomycotina</taxon>
        <taxon>Sordariomycetes</taxon>
        <taxon>Hypocreomycetidae</taxon>
        <taxon>Glomerellales</taxon>
        <taxon>Glomerellaceae</taxon>
        <taxon>Colletotrichum</taxon>
        <taxon>Colletotrichum orbiculare species complex</taxon>
    </lineage>
</organism>
<gene>
    <name evidence="1" type="ORF">Cob_v000350</name>
</gene>
<reference evidence="2" key="1">
    <citation type="journal article" date="2013" name="New Phytol.">
        <title>Comparative genomic and transcriptomic analyses reveal the hemibiotrophic stage shift of Colletotrichum fungi.</title>
        <authorList>
            <person name="Gan P."/>
            <person name="Ikeda K."/>
            <person name="Irieda H."/>
            <person name="Narusaka M."/>
            <person name="O'Connell R.J."/>
            <person name="Narusaka Y."/>
            <person name="Takano Y."/>
            <person name="Kubo Y."/>
            <person name="Shirasu K."/>
        </authorList>
    </citation>
    <scope>NUCLEOTIDE SEQUENCE [LARGE SCALE GENOMIC DNA]</scope>
    <source>
        <strain evidence="2">104-T / ATCC 96160 / CBS 514.97 / LARS 414 / MAFF 240422</strain>
    </source>
</reference>
<accession>A0A484G7Q2</accession>
<comment type="caution">
    <text evidence="1">The sequence shown here is derived from an EMBL/GenBank/DDBJ whole genome shotgun (WGS) entry which is preliminary data.</text>
</comment>
<dbReference type="EMBL" id="AMCV02000001">
    <property type="protein sequence ID" value="TDZ25924.1"/>
    <property type="molecule type" value="Genomic_DNA"/>
</dbReference>